<accession>A0A6J4HIG3</accession>
<feature type="transmembrane region" description="Helical" evidence="1">
    <location>
        <begin position="87"/>
        <end position="105"/>
    </location>
</feature>
<proteinExistence type="predicted"/>
<feature type="transmembrane region" description="Helical" evidence="1">
    <location>
        <begin position="34"/>
        <end position="58"/>
    </location>
</feature>
<protein>
    <submittedName>
        <fullName evidence="2">Uncharacterized protein</fullName>
    </submittedName>
</protein>
<feature type="transmembrane region" description="Helical" evidence="1">
    <location>
        <begin position="117"/>
        <end position="136"/>
    </location>
</feature>
<feature type="transmembrane region" description="Helical" evidence="1">
    <location>
        <begin position="166"/>
        <end position="186"/>
    </location>
</feature>
<gene>
    <name evidence="2" type="ORF">AVDCRST_MAG83-772</name>
</gene>
<keyword evidence="1" id="KW-0472">Membrane</keyword>
<name>A0A6J4HIG3_9MICC</name>
<dbReference type="AlphaFoldDB" id="A0A6J4HIG3"/>
<dbReference type="EMBL" id="CADCTE010000052">
    <property type="protein sequence ID" value="CAA9224690.1"/>
    <property type="molecule type" value="Genomic_DNA"/>
</dbReference>
<evidence type="ECO:0000313" key="2">
    <source>
        <dbReference type="EMBL" id="CAA9224690.1"/>
    </source>
</evidence>
<evidence type="ECO:0000256" key="1">
    <source>
        <dbReference type="SAM" id="Phobius"/>
    </source>
</evidence>
<feature type="transmembrane region" description="Helical" evidence="1">
    <location>
        <begin position="198"/>
        <end position="219"/>
    </location>
</feature>
<feature type="transmembrane region" description="Helical" evidence="1">
    <location>
        <begin position="231"/>
        <end position="251"/>
    </location>
</feature>
<reference evidence="2" key="1">
    <citation type="submission" date="2020-02" db="EMBL/GenBank/DDBJ databases">
        <authorList>
            <person name="Meier V. D."/>
        </authorList>
    </citation>
    <scope>NUCLEOTIDE SEQUENCE</scope>
    <source>
        <strain evidence="2">AVDCRST_MAG83</strain>
    </source>
</reference>
<keyword evidence="1" id="KW-0812">Transmembrane</keyword>
<organism evidence="2">
    <name type="scientific">uncultured Arthrobacter sp</name>
    <dbReference type="NCBI Taxonomy" id="114050"/>
    <lineage>
        <taxon>Bacteria</taxon>
        <taxon>Bacillati</taxon>
        <taxon>Actinomycetota</taxon>
        <taxon>Actinomycetes</taxon>
        <taxon>Micrococcales</taxon>
        <taxon>Micrococcaceae</taxon>
        <taxon>Arthrobacter</taxon>
        <taxon>environmental samples</taxon>
    </lineage>
</organism>
<sequence length="267" mass="28803">MESDSRPPGTLCLGKGKCMLSRLRPTRGRTVRHLTPLALVLGSTVLAADLLLVAASVLRNYVDAGGAFGFLHRELFDGNKDRTLAELFGNLQLLVASVLLLWIAAAPARKAERFRDAAVYGAWALVLLAMSADDFFRIHEEVGRAIDTRLELPALFGLRSQDLGELLVWAGVAAALGAPLLVAHLISRGRPRRDSYVFIGLAVLLALFAVGMDMLHFILGDLLPGLALSAMNQLEIAGELGAMTLMMVWAVHIFTRPANPAGDDGWL</sequence>
<keyword evidence="1" id="KW-1133">Transmembrane helix</keyword>